<proteinExistence type="predicted"/>
<evidence type="ECO:0000313" key="2">
    <source>
        <dbReference type="Proteomes" id="UP001152803"/>
    </source>
</evidence>
<evidence type="ECO:0000313" key="1">
    <source>
        <dbReference type="EMBL" id="KAJ8284360.1"/>
    </source>
</evidence>
<dbReference type="AlphaFoldDB" id="A0A9Q1DYV9"/>
<dbReference type="EMBL" id="JAFJMO010000002">
    <property type="protein sequence ID" value="KAJ8284360.1"/>
    <property type="molecule type" value="Genomic_DNA"/>
</dbReference>
<name>A0A9Q1DYV9_CONCO</name>
<organism evidence="1 2">
    <name type="scientific">Conger conger</name>
    <name type="common">Conger eel</name>
    <name type="synonym">Muraena conger</name>
    <dbReference type="NCBI Taxonomy" id="82655"/>
    <lineage>
        <taxon>Eukaryota</taxon>
        <taxon>Metazoa</taxon>
        <taxon>Chordata</taxon>
        <taxon>Craniata</taxon>
        <taxon>Vertebrata</taxon>
        <taxon>Euteleostomi</taxon>
        <taxon>Actinopterygii</taxon>
        <taxon>Neopterygii</taxon>
        <taxon>Teleostei</taxon>
        <taxon>Anguilliformes</taxon>
        <taxon>Congridae</taxon>
        <taxon>Conger</taxon>
    </lineage>
</organism>
<gene>
    <name evidence="1" type="ORF">COCON_G00032100</name>
</gene>
<dbReference type="Proteomes" id="UP001152803">
    <property type="component" value="Unassembled WGS sequence"/>
</dbReference>
<comment type="caution">
    <text evidence="1">The sequence shown here is derived from an EMBL/GenBank/DDBJ whole genome shotgun (WGS) entry which is preliminary data.</text>
</comment>
<reference evidence="1" key="1">
    <citation type="journal article" date="2023" name="Science">
        <title>Genome structures resolve the early diversification of teleost fishes.</title>
        <authorList>
            <person name="Parey E."/>
            <person name="Louis A."/>
            <person name="Montfort J."/>
            <person name="Bouchez O."/>
            <person name="Roques C."/>
            <person name="Iampietro C."/>
            <person name="Lluch J."/>
            <person name="Castinel A."/>
            <person name="Donnadieu C."/>
            <person name="Desvignes T."/>
            <person name="Floi Bucao C."/>
            <person name="Jouanno E."/>
            <person name="Wen M."/>
            <person name="Mejri S."/>
            <person name="Dirks R."/>
            <person name="Jansen H."/>
            <person name="Henkel C."/>
            <person name="Chen W.J."/>
            <person name="Zahm M."/>
            <person name="Cabau C."/>
            <person name="Klopp C."/>
            <person name="Thompson A.W."/>
            <person name="Robinson-Rechavi M."/>
            <person name="Braasch I."/>
            <person name="Lecointre G."/>
            <person name="Bobe J."/>
            <person name="Postlethwait J.H."/>
            <person name="Berthelot C."/>
            <person name="Roest Crollius H."/>
            <person name="Guiguen Y."/>
        </authorList>
    </citation>
    <scope>NUCLEOTIDE SEQUENCE</scope>
    <source>
        <strain evidence="1">Concon-B</strain>
    </source>
</reference>
<keyword evidence="2" id="KW-1185">Reference proteome</keyword>
<protein>
    <submittedName>
        <fullName evidence="1">Uncharacterized protein</fullName>
    </submittedName>
</protein>
<accession>A0A9Q1DYV9</accession>
<sequence length="71" mass="7886">MVFRRSGAPGRSASGYHGSRELYGQHFGVACNIPLLHPANKEMREKCHLLVDMEEAPSKGMVKQWEVGTDS</sequence>